<dbReference type="AlphaFoldDB" id="A0A4Y9KZA1"/>
<dbReference type="SUPFAM" id="SSF55920">
    <property type="entry name" value="Creatinase/aminopeptidase"/>
    <property type="match status" value="1"/>
</dbReference>
<protein>
    <submittedName>
        <fullName evidence="2">Hydrolase</fullName>
    </submittedName>
</protein>
<proteinExistence type="predicted"/>
<dbReference type="Proteomes" id="UP000297966">
    <property type="component" value="Unassembled WGS sequence"/>
</dbReference>
<keyword evidence="2" id="KW-0378">Hydrolase</keyword>
<dbReference type="EMBL" id="SPQT01000089">
    <property type="protein sequence ID" value="TFV35852.1"/>
    <property type="molecule type" value="Genomic_DNA"/>
</dbReference>
<sequence>GYPPAVGEKTVSLRKGDQTVLRPGMCFHMMSGLWLENEGITITQPFVVTETGYEALTKIPRQLFIK</sequence>
<name>A0A4Y9KZA1_9BRAD</name>
<evidence type="ECO:0000313" key="2">
    <source>
        <dbReference type="EMBL" id="TFV35876.1"/>
    </source>
</evidence>
<gene>
    <name evidence="2" type="ORF">E4K65_46155</name>
    <name evidence="1" type="ORF">E4K65_46265</name>
</gene>
<dbReference type="EMBL" id="SPQT01000085">
    <property type="protein sequence ID" value="TFV35876.1"/>
    <property type="molecule type" value="Genomic_DNA"/>
</dbReference>
<evidence type="ECO:0000313" key="1">
    <source>
        <dbReference type="EMBL" id="TFV35852.1"/>
    </source>
</evidence>
<keyword evidence="3" id="KW-1185">Reference proteome</keyword>
<dbReference type="InterPro" id="IPR036005">
    <property type="entry name" value="Creatinase/aminopeptidase-like"/>
</dbReference>
<dbReference type="Gene3D" id="3.90.230.10">
    <property type="entry name" value="Creatinase/methionine aminopeptidase superfamily"/>
    <property type="match status" value="1"/>
</dbReference>
<accession>A0A4Y9KZA1</accession>
<organism evidence="2 3">
    <name type="scientific">Bradyrhizobium niftali</name>
    <dbReference type="NCBI Taxonomy" id="2560055"/>
    <lineage>
        <taxon>Bacteria</taxon>
        <taxon>Pseudomonadati</taxon>
        <taxon>Pseudomonadota</taxon>
        <taxon>Alphaproteobacteria</taxon>
        <taxon>Hyphomicrobiales</taxon>
        <taxon>Nitrobacteraceae</taxon>
        <taxon>Bradyrhizobium</taxon>
    </lineage>
</organism>
<comment type="caution">
    <text evidence="2">The sequence shown here is derived from an EMBL/GenBank/DDBJ whole genome shotgun (WGS) entry which is preliminary data.</text>
</comment>
<feature type="non-terminal residue" evidence="2">
    <location>
        <position position="1"/>
    </location>
</feature>
<evidence type="ECO:0000313" key="3">
    <source>
        <dbReference type="Proteomes" id="UP000297966"/>
    </source>
</evidence>
<dbReference type="GO" id="GO:0016787">
    <property type="term" value="F:hydrolase activity"/>
    <property type="evidence" value="ECO:0007669"/>
    <property type="project" value="UniProtKB-KW"/>
</dbReference>
<reference evidence="2 3" key="1">
    <citation type="submission" date="2019-03" db="EMBL/GenBank/DDBJ databases">
        <title>Bradyrhizobium diversity isolated from nodules of Chamaecrista fasciculata.</title>
        <authorList>
            <person name="Klepa M.S."/>
            <person name="Urquiaga M.O."/>
            <person name="Hungria M."/>
            <person name="Delamuta J.R."/>
        </authorList>
    </citation>
    <scope>NUCLEOTIDE SEQUENCE [LARGE SCALE GENOMIC DNA]</scope>
    <source>
        <strain evidence="2 3">CNPSo 3448</strain>
    </source>
</reference>